<reference evidence="2 3" key="2">
    <citation type="journal article" date="2006" name="Environ. Microbiol.">
        <title>Sequence analysis of three plasmids harboured in Rhodococcus erythropolis strain PR4.</title>
        <authorList>
            <person name="Sekine M."/>
            <person name="Tanikawa S."/>
            <person name="Omata S."/>
            <person name="Saito M."/>
            <person name="Fujisawa T."/>
            <person name="Tsukatani N."/>
            <person name="Tajima T."/>
            <person name="Sekigawa T."/>
            <person name="Kosugi H."/>
            <person name="Matsuo Y."/>
            <person name="Nishiko R."/>
            <person name="Imamura K."/>
            <person name="Ito M."/>
            <person name="Narita H."/>
            <person name="Tago S."/>
            <person name="Fujita N."/>
            <person name="Harayama S."/>
        </authorList>
    </citation>
    <scope>NUCLEOTIDE SEQUENCE [LARGE SCALE GENOMIC DNA]</scope>
    <source>
        <strain evidence="3">PR4 / NBRC 100887</strain>
    </source>
</reference>
<accession>C0ZX73</accession>
<dbReference type="Proteomes" id="UP000002204">
    <property type="component" value="Chromosome"/>
</dbReference>
<evidence type="ECO:0000313" key="2">
    <source>
        <dbReference type="EMBL" id="BAH32958.1"/>
    </source>
</evidence>
<feature type="transmembrane region" description="Helical" evidence="1">
    <location>
        <begin position="99"/>
        <end position="119"/>
    </location>
</feature>
<protein>
    <submittedName>
        <fullName evidence="2">Hypothetical membrane protein</fullName>
    </submittedName>
</protein>
<feature type="transmembrane region" description="Helical" evidence="1">
    <location>
        <begin position="70"/>
        <end position="93"/>
    </location>
</feature>
<proteinExistence type="predicted"/>
<feature type="transmembrane region" description="Helical" evidence="1">
    <location>
        <begin position="43"/>
        <end position="63"/>
    </location>
</feature>
<keyword evidence="1" id="KW-0472">Membrane</keyword>
<name>C0ZX73_RHOE4</name>
<evidence type="ECO:0000256" key="1">
    <source>
        <dbReference type="SAM" id="Phobius"/>
    </source>
</evidence>
<dbReference type="KEGG" id="rer:RER_22500"/>
<keyword evidence="1" id="KW-1133">Transmembrane helix</keyword>
<evidence type="ECO:0000313" key="3">
    <source>
        <dbReference type="Proteomes" id="UP000002204"/>
    </source>
</evidence>
<dbReference type="AlphaFoldDB" id="C0ZX73"/>
<organism evidence="2 3">
    <name type="scientific">Rhodococcus erythropolis (strain PR4 / NBRC 100887)</name>
    <dbReference type="NCBI Taxonomy" id="234621"/>
    <lineage>
        <taxon>Bacteria</taxon>
        <taxon>Bacillati</taxon>
        <taxon>Actinomycetota</taxon>
        <taxon>Actinomycetes</taxon>
        <taxon>Mycobacteriales</taxon>
        <taxon>Nocardiaceae</taxon>
        <taxon>Rhodococcus</taxon>
        <taxon>Rhodococcus erythropolis group</taxon>
    </lineage>
</organism>
<sequence length="135" mass="14761">MMVRRIALAALGISSIVRGSSYVGPRSPEFTPAQLAFLDQVIPLSWYAIGWMATGSIALVALVCRRLQPIGFGFAIGFNFLWALSYSAAWIWLHVPRAYVSAASYFVIAALALCVAAMAERQHPPDFPQGVTCRR</sequence>
<dbReference type="HOGENOM" id="CLU_1884146_0_0_11"/>
<keyword evidence="1" id="KW-0812">Transmembrane</keyword>
<reference evidence="3" key="1">
    <citation type="submission" date="2005-03" db="EMBL/GenBank/DDBJ databases">
        <title>Comparison of the complete genome sequences of Rhodococcus erythropolis PR4 and Rhodococcus opacus B4.</title>
        <authorList>
            <person name="Takarada H."/>
            <person name="Sekine M."/>
            <person name="Hosoyama A."/>
            <person name="Yamada R."/>
            <person name="Fujisawa T."/>
            <person name="Omata S."/>
            <person name="Shimizu A."/>
            <person name="Tsukatani N."/>
            <person name="Tanikawa S."/>
            <person name="Fujita N."/>
            <person name="Harayama S."/>
        </authorList>
    </citation>
    <scope>NUCLEOTIDE SEQUENCE [LARGE SCALE GENOMIC DNA]</scope>
    <source>
        <strain evidence="3">PR4 / NBRC 100887</strain>
    </source>
</reference>
<dbReference type="EMBL" id="AP008957">
    <property type="protein sequence ID" value="BAH32958.1"/>
    <property type="molecule type" value="Genomic_DNA"/>
</dbReference>
<gene>
    <name evidence="2" type="ordered locus">RER_22500</name>
</gene>